<keyword evidence="6" id="KW-0479">Metal-binding</keyword>
<keyword evidence="9 11" id="KW-0378">Hydrolase</keyword>
<dbReference type="GO" id="GO:0008254">
    <property type="term" value="F:3'-nucleotidase activity"/>
    <property type="evidence" value="ECO:0007669"/>
    <property type="project" value="UniProtKB-EC"/>
</dbReference>
<name>A0A926NA43_9BACI</name>
<evidence type="ECO:0000259" key="13">
    <source>
        <dbReference type="Pfam" id="PF02872"/>
    </source>
</evidence>
<organism evidence="14 15">
    <name type="scientific">Metabacillus arenae</name>
    <dbReference type="NCBI Taxonomy" id="2771434"/>
    <lineage>
        <taxon>Bacteria</taxon>
        <taxon>Bacillati</taxon>
        <taxon>Bacillota</taxon>
        <taxon>Bacilli</taxon>
        <taxon>Bacillales</taxon>
        <taxon>Bacillaceae</taxon>
        <taxon>Metabacillus</taxon>
    </lineage>
</organism>
<evidence type="ECO:0000256" key="8">
    <source>
        <dbReference type="ARBA" id="ARBA00022741"/>
    </source>
</evidence>
<keyword evidence="7" id="KW-0732">Signal</keyword>
<accession>A0A926NA43</accession>
<protein>
    <submittedName>
        <fullName evidence="14">Bifunctional metallophosphatase/5'-nucleotidase</fullName>
    </submittedName>
</protein>
<keyword evidence="10" id="KW-0511">Multifunctional enzyme</keyword>
<comment type="similarity">
    <text evidence="5 11">Belongs to the 5'-nucleotidase family.</text>
</comment>
<dbReference type="GO" id="GO:0008663">
    <property type="term" value="F:2',3'-cyclic-nucleotide 2'-phosphodiesterase activity"/>
    <property type="evidence" value="ECO:0007669"/>
    <property type="project" value="UniProtKB-EC"/>
</dbReference>
<dbReference type="PROSITE" id="PS00785">
    <property type="entry name" value="5_NUCLEOTIDASE_1"/>
    <property type="match status" value="1"/>
</dbReference>
<dbReference type="GO" id="GO:0046872">
    <property type="term" value="F:metal ion binding"/>
    <property type="evidence" value="ECO:0007669"/>
    <property type="project" value="UniProtKB-KW"/>
</dbReference>
<dbReference type="InterPro" id="IPR004843">
    <property type="entry name" value="Calcineurin-like_PHP"/>
</dbReference>
<reference evidence="14" key="1">
    <citation type="submission" date="2020-09" db="EMBL/GenBank/DDBJ databases">
        <title>A novel bacterium of genus Bacillus, isolated from South China Sea.</title>
        <authorList>
            <person name="Huang H."/>
            <person name="Mo K."/>
            <person name="Hu Y."/>
        </authorList>
    </citation>
    <scope>NUCLEOTIDE SEQUENCE</scope>
    <source>
        <strain evidence="14">IB182487</strain>
    </source>
</reference>
<proteinExistence type="inferred from homology"/>
<dbReference type="Gene3D" id="3.90.780.10">
    <property type="entry name" value="5'-Nucleotidase, C-terminal domain"/>
    <property type="match status" value="1"/>
</dbReference>
<dbReference type="RefSeq" id="WP_191157946.1">
    <property type="nucleotide sequence ID" value="NZ_JACXAI010000009.1"/>
</dbReference>
<feature type="domain" description="Calcineurin-like phosphoesterase" evidence="12">
    <location>
        <begin position="7"/>
        <end position="239"/>
    </location>
</feature>
<dbReference type="GO" id="GO:0000166">
    <property type="term" value="F:nucleotide binding"/>
    <property type="evidence" value="ECO:0007669"/>
    <property type="project" value="UniProtKB-KW"/>
</dbReference>
<evidence type="ECO:0000256" key="4">
    <source>
        <dbReference type="ARBA" id="ARBA00004196"/>
    </source>
</evidence>
<dbReference type="GO" id="GO:0009166">
    <property type="term" value="P:nucleotide catabolic process"/>
    <property type="evidence" value="ECO:0007669"/>
    <property type="project" value="InterPro"/>
</dbReference>
<evidence type="ECO:0000256" key="11">
    <source>
        <dbReference type="RuleBase" id="RU362119"/>
    </source>
</evidence>
<evidence type="ECO:0000256" key="2">
    <source>
        <dbReference type="ARBA" id="ARBA00001730"/>
    </source>
</evidence>
<keyword evidence="15" id="KW-1185">Reference proteome</keyword>
<comment type="catalytic activity">
    <reaction evidence="1">
        <text>a ribonucleoside 3'-phosphate + H2O = a ribonucleoside + phosphate</text>
        <dbReference type="Rhea" id="RHEA:10144"/>
        <dbReference type="ChEBI" id="CHEBI:13197"/>
        <dbReference type="ChEBI" id="CHEBI:15377"/>
        <dbReference type="ChEBI" id="CHEBI:18254"/>
        <dbReference type="ChEBI" id="CHEBI:43474"/>
        <dbReference type="EC" id="3.1.3.6"/>
    </reaction>
</comment>
<evidence type="ECO:0000259" key="12">
    <source>
        <dbReference type="Pfam" id="PF00149"/>
    </source>
</evidence>
<dbReference type="AlphaFoldDB" id="A0A926NA43"/>
<evidence type="ECO:0000256" key="1">
    <source>
        <dbReference type="ARBA" id="ARBA00000527"/>
    </source>
</evidence>
<feature type="domain" description="5'-Nucleotidase C-terminal" evidence="13">
    <location>
        <begin position="316"/>
        <end position="486"/>
    </location>
</feature>
<evidence type="ECO:0000256" key="5">
    <source>
        <dbReference type="ARBA" id="ARBA00006654"/>
    </source>
</evidence>
<comment type="caution">
    <text evidence="14">The sequence shown here is derived from an EMBL/GenBank/DDBJ whole genome shotgun (WGS) entry which is preliminary data.</text>
</comment>
<dbReference type="PROSITE" id="PS00786">
    <property type="entry name" value="5_NUCLEOTIDASE_2"/>
    <property type="match status" value="1"/>
</dbReference>
<dbReference type="InterPro" id="IPR041827">
    <property type="entry name" value="CpdB_N"/>
</dbReference>
<dbReference type="PANTHER" id="PTHR11575:SF6">
    <property type="entry name" value="2',3'-CYCLIC-NUCLEOTIDE 2'-PHOSPHODIESTERASE_3'-NUCLEOTIDASE"/>
    <property type="match status" value="1"/>
</dbReference>
<dbReference type="GO" id="GO:0030288">
    <property type="term" value="C:outer membrane-bounded periplasmic space"/>
    <property type="evidence" value="ECO:0007669"/>
    <property type="project" value="TreeGrafter"/>
</dbReference>
<comment type="cofactor">
    <cofactor evidence="3">
        <name>a divalent metal cation</name>
        <dbReference type="ChEBI" id="CHEBI:60240"/>
    </cofactor>
</comment>
<dbReference type="InterPro" id="IPR036907">
    <property type="entry name" value="5'-Nucleotdase_C_sf"/>
</dbReference>
<evidence type="ECO:0000256" key="10">
    <source>
        <dbReference type="ARBA" id="ARBA00023268"/>
    </source>
</evidence>
<gene>
    <name evidence="14" type="ORF">IC621_09050</name>
</gene>
<dbReference type="InterPro" id="IPR029052">
    <property type="entry name" value="Metallo-depent_PP-like"/>
</dbReference>
<keyword evidence="8 11" id="KW-0547">Nucleotide-binding</keyword>
<comment type="catalytic activity">
    <reaction evidence="2">
        <text>a nucleoside 2',3'-cyclic phosphate + H2O = a nucleoside 3'-phosphate + H(+)</text>
        <dbReference type="Rhea" id="RHEA:19621"/>
        <dbReference type="ChEBI" id="CHEBI:15377"/>
        <dbReference type="ChEBI" id="CHEBI:15378"/>
        <dbReference type="ChEBI" id="CHEBI:66949"/>
        <dbReference type="ChEBI" id="CHEBI:66954"/>
        <dbReference type="EC" id="3.1.4.16"/>
    </reaction>
</comment>
<evidence type="ECO:0000256" key="6">
    <source>
        <dbReference type="ARBA" id="ARBA00022723"/>
    </source>
</evidence>
<dbReference type="CDD" id="cd07410">
    <property type="entry name" value="MPP_CpdB_N"/>
    <property type="match status" value="1"/>
</dbReference>
<evidence type="ECO:0000256" key="9">
    <source>
        <dbReference type="ARBA" id="ARBA00022801"/>
    </source>
</evidence>
<dbReference type="PANTHER" id="PTHR11575">
    <property type="entry name" value="5'-NUCLEOTIDASE-RELATED"/>
    <property type="match status" value="1"/>
</dbReference>
<dbReference type="Pfam" id="PF00149">
    <property type="entry name" value="Metallophos"/>
    <property type="match status" value="1"/>
</dbReference>
<evidence type="ECO:0000313" key="15">
    <source>
        <dbReference type="Proteomes" id="UP000626844"/>
    </source>
</evidence>
<dbReference type="InterPro" id="IPR008334">
    <property type="entry name" value="5'-Nucleotdase_C"/>
</dbReference>
<dbReference type="SUPFAM" id="SSF55816">
    <property type="entry name" value="5'-nucleotidase (syn. UDP-sugar hydrolase), C-terminal domain"/>
    <property type="match status" value="1"/>
</dbReference>
<dbReference type="EMBL" id="JACXAI010000009">
    <property type="protein sequence ID" value="MBD1380377.1"/>
    <property type="molecule type" value="Genomic_DNA"/>
</dbReference>
<dbReference type="Proteomes" id="UP000626844">
    <property type="component" value="Unassembled WGS sequence"/>
</dbReference>
<dbReference type="InterPro" id="IPR006146">
    <property type="entry name" value="5'-Nucleotdase_CS"/>
</dbReference>
<sequence length="524" mass="59740">MEKVDLTIIETSDIHGNVYPHSYSNHESLPLGLARISTYIKQERSKKENLLLIDNGDLIQGTPLTYHYVKKLSEQKNPMIKLLNALSFDAAIVGNHEFNYGKDILIKAVDESNFPWLSANILNQDTNEPFFGNSYIIKSFAGVKVAILGATTHYIPNWEEPEHIKGIHFEDALETIKKWVREIREVEKPDILLVSYHGGFERDIVTGEETEAPTGENQAYRICKEVGEIDILLTGHQHRQIASELNGVLILQPGFNGQAVGKIELTLSQQEHTMKWKIDRSSVKVDPLDTYEIDHEILECVNEYEEAAQAWLDQPIGHIQGDMEIHDPFSLRLEDNPLIEFINKVQMEAAGVDISNTALFHNHSPGFKESVTIRDIVSNYIYPNTLKVIRLKGHDIKGALERSATYFTLTEEGEIKVNPTFSSPKPQHYNYDMWEGIDYILDISQPVGERVVKLVYKGMPMNLHKEYDVVMNNYRAGGGGEYTMFKGKPVIKDIPLDMSELIANYLLEFKTFKATVNHNWKVIW</sequence>
<dbReference type="SUPFAM" id="SSF56300">
    <property type="entry name" value="Metallo-dependent phosphatases"/>
    <property type="match status" value="1"/>
</dbReference>
<evidence type="ECO:0000256" key="7">
    <source>
        <dbReference type="ARBA" id="ARBA00022729"/>
    </source>
</evidence>
<evidence type="ECO:0000313" key="14">
    <source>
        <dbReference type="EMBL" id="MBD1380377.1"/>
    </source>
</evidence>
<dbReference type="InterPro" id="IPR006179">
    <property type="entry name" value="5_nucleotidase/apyrase"/>
</dbReference>
<evidence type="ECO:0000256" key="3">
    <source>
        <dbReference type="ARBA" id="ARBA00001968"/>
    </source>
</evidence>
<dbReference type="Gene3D" id="3.60.21.10">
    <property type="match status" value="1"/>
</dbReference>
<dbReference type="Pfam" id="PF02872">
    <property type="entry name" value="5_nucleotid_C"/>
    <property type="match status" value="1"/>
</dbReference>
<comment type="subcellular location">
    <subcellularLocation>
        <location evidence="4">Cell envelope</location>
    </subcellularLocation>
</comment>
<dbReference type="PRINTS" id="PR01607">
    <property type="entry name" value="APYRASEFAMLY"/>
</dbReference>